<dbReference type="RefSeq" id="WP_086716173.1">
    <property type="nucleotide sequence ID" value="NZ_AP025492.1"/>
</dbReference>
<gene>
    <name evidence="1" type="ORF">F4W18_25080</name>
</gene>
<name>A0A5M9N1S8_9VIBR</name>
<proteinExistence type="predicted"/>
<evidence type="ECO:0008006" key="3">
    <source>
        <dbReference type="Google" id="ProtNLM"/>
    </source>
</evidence>
<comment type="caution">
    <text evidence="1">The sequence shown here is derived from an EMBL/GenBank/DDBJ whole genome shotgun (WGS) entry which is preliminary data.</text>
</comment>
<protein>
    <recommendedName>
        <fullName evidence="3">Lipoprotein</fullName>
    </recommendedName>
</protein>
<dbReference type="OrthoDB" id="9878943at2"/>
<dbReference type="Proteomes" id="UP000322521">
    <property type="component" value="Unassembled WGS sequence"/>
</dbReference>
<evidence type="ECO:0000313" key="2">
    <source>
        <dbReference type="Proteomes" id="UP000322521"/>
    </source>
</evidence>
<dbReference type="PROSITE" id="PS51257">
    <property type="entry name" value="PROKAR_LIPOPROTEIN"/>
    <property type="match status" value="1"/>
</dbReference>
<keyword evidence="2" id="KW-1185">Reference proteome</keyword>
<evidence type="ECO:0000313" key="1">
    <source>
        <dbReference type="EMBL" id="KAA8664639.1"/>
    </source>
</evidence>
<organism evidence="1 2">
    <name type="scientific">Vibrio gigantis</name>
    <dbReference type="NCBI Taxonomy" id="296199"/>
    <lineage>
        <taxon>Bacteria</taxon>
        <taxon>Pseudomonadati</taxon>
        <taxon>Pseudomonadota</taxon>
        <taxon>Gammaproteobacteria</taxon>
        <taxon>Vibrionales</taxon>
        <taxon>Vibrionaceae</taxon>
        <taxon>Vibrio</taxon>
    </lineage>
</organism>
<sequence>MSFRATAIGVLATMLLVGCDGESTSEYGYEPRGDEQHITYALSYYDAIDSNCSNSCGVVAGYGSGSGNMYNLSVADTAAKEGNNSAYLEHKYHDIELLPYLGASSNKDYGNYVRLDSEQLSYIYPSLNQSKPVLCISFTTRDGFIRITGLYPGSFEMSHCKWQSGAPNLLGRVSY</sequence>
<dbReference type="AlphaFoldDB" id="A0A5M9N1S8"/>
<accession>A0A5M9N1S8</accession>
<dbReference type="EMBL" id="VXJS01000026">
    <property type="protein sequence ID" value="KAA8664639.1"/>
    <property type="molecule type" value="Genomic_DNA"/>
</dbReference>
<reference evidence="1 2" key="1">
    <citation type="submission" date="2019-09" db="EMBL/GenBank/DDBJ databases">
        <title>Draft genome sequence of various Type strains from the CCUG.</title>
        <authorList>
            <person name="Pineiro-Iglesias B."/>
            <person name="Tunovic T."/>
            <person name="Unosson C."/>
            <person name="Inganas E."/>
            <person name="Ohlen M."/>
            <person name="Cardew S."/>
            <person name="Jensie-Markopoulos S."/>
            <person name="Salva-Serra F."/>
            <person name="Jaen-Luchoro D."/>
            <person name="Karlsson R."/>
            <person name="Svensson-Stadler L."/>
            <person name="Chun J."/>
            <person name="Moore E."/>
        </authorList>
    </citation>
    <scope>NUCLEOTIDE SEQUENCE [LARGE SCALE GENOMIC DNA]</scope>
    <source>
        <strain evidence="1 2">CCUG 56969T</strain>
    </source>
</reference>